<proteinExistence type="predicted"/>
<organism evidence="6 7">
    <name type="scientific">Agrococcus citreus</name>
    <dbReference type="NCBI Taxonomy" id="84643"/>
    <lineage>
        <taxon>Bacteria</taxon>
        <taxon>Bacillati</taxon>
        <taxon>Actinomycetota</taxon>
        <taxon>Actinomycetes</taxon>
        <taxon>Micrococcales</taxon>
        <taxon>Microbacteriaceae</taxon>
        <taxon>Agrococcus</taxon>
    </lineage>
</organism>
<dbReference type="InterPro" id="IPR050109">
    <property type="entry name" value="HTH-type_TetR-like_transc_reg"/>
</dbReference>
<comment type="caution">
    <text evidence="6">The sequence shown here is derived from an EMBL/GenBank/DDBJ whole genome shotgun (WGS) entry which is preliminary data.</text>
</comment>
<evidence type="ECO:0000256" key="1">
    <source>
        <dbReference type="ARBA" id="ARBA00023015"/>
    </source>
</evidence>
<evidence type="ECO:0000256" key="3">
    <source>
        <dbReference type="ARBA" id="ARBA00023163"/>
    </source>
</evidence>
<dbReference type="PANTHER" id="PTHR30055">
    <property type="entry name" value="HTH-TYPE TRANSCRIPTIONAL REGULATOR RUTR"/>
    <property type="match status" value="1"/>
</dbReference>
<evidence type="ECO:0000313" key="7">
    <source>
        <dbReference type="Proteomes" id="UP001501266"/>
    </source>
</evidence>
<evidence type="ECO:0000256" key="4">
    <source>
        <dbReference type="PROSITE-ProRule" id="PRU00335"/>
    </source>
</evidence>
<evidence type="ECO:0000313" key="6">
    <source>
        <dbReference type="EMBL" id="GAA1422714.1"/>
    </source>
</evidence>
<keyword evidence="7" id="KW-1185">Reference proteome</keyword>
<name>A0ABN1YU68_9MICO</name>
<feature type="domain" description="HTH tetR-type" evidence="5">
    <location>
        <begin position="15"/>
        <end position="75"/>
    </location>
</feature>
<dbReference type="InterPro" id="IPR009057">
    <property type="entry name" value="Homeodomain-like_sf"/>
</dbReference>
<dbReference type="PANTHER" id="PTHR30055:SF234">
    <property type="entry name" value="HTH-TYPE TRANSCRIPTIONAL REGULATOR BETI"/>
    <property type="match status" value="1"/>
</dbReference>
<dbReference type="Gene3D" id="1.10.357.10">
    <property type="entry name" value="Tetracycline Repressor, domain 2"/>
    <property type="match status" value="1"/>
</dbReference>
<dbReference type="SUPFAM" id="SSF46689">
    <property type="entry name" value="Homeodomain-like"/>
    <property type="match status" value="1"/>
</dbReference>
<accession>A0ABN1YU68</accession>
<dbReference type="EMBL" id="BAAAKK010000004">
    <property type="protein sequence ID" value="GAA1422714.1"/>
    <property type="molecule type" value="Genomic_DNA"/>
</dbReference>
<dbReference type="PROSITE" id="PS01081">
    <property type="entry name" value="HTH_TETR_1"/>
    <property type="match status" value="1"/>
</dbReference>
<dbReference type="Proteomes" id="UP001501266">
    <property type="component" value="Unassembled WGS sequence"/>
</dbReference>
<keyword evidence="2 4" id="KW-0238">DNA-binding</keyword>
<dbReference type="RefSeq" id="WP_343919180.1">
    <property type="nucleotide sequence ID" value="NZ_BAAAKK010000004.1"/>
</dbReference>
<dbReference type="SUPFAM" id="SSF48498">
    <property type="entry name" value="Tetracyclin repressor-like, C-terminal domain"/>
    <property type="match status" value="1"/>
</dbReference>
<gene>
    <name evidence="6" type="ORF">GCM10009640_15910</name>
</gene>
<reference evidence="6 7" key="1">
    <citation type="journal article" date="2019" name="Int. J. Syst. Evol. Microbiol.">
        <title>The Global Catalogue of Microorganisms (GCM) 10K type strain sequencing project: providing services to taxonomists for standard genome sequencing and annotation.</title>
        <authorList>
            <consortium name="The Broad Institute Genomics Platform"/>
            <consortium name="The Broad Institute Genome Sequencing Center for Infectious Disease"/>
            <person name="Wu L."/>
            <person name="Ma J."/>
        </authorList>
    </citation>
    <scope>NUCLEOTIDE SEQUENCE [LARGE SCALE GENOMIC DNA]</scope>
    <source>
        <strain evidence="6 7">JCM 12398</strain>
    </source>
</reference>
<dbReference type="PROSITE" id="PS50977">
    <property type="entry name" value="HTH_TETR_2"/>
    <property type="match status" value="1"/>
</dbReference>
<dbReference type="Pfam" id="PF00440">
    <property type="entry name" value="TetR_N"/>
    <property type="match status" value="1"/>
</dbReference>
<evidence type="ECO:0000256" key="2">
    <source>
        <dbReference type="ARBA" id="ARBA00023125"/>
    </source>
</evidence>
<dbReference type="InterPro" id="IPR001647">
    <property type="entry name" value="HTH_TetR"/>
</dbReference>
<protein>
    <recommendedName>
        <fullName evidence="5">HTH tetR-type domain-containing protein</fullName>
    </recommendedName>
</protein>
<keyword evidence="3" id="KW-0804">Transcription</keyword>
<dbReference type="InterPro" id="IPR036271">
    <property type="entry name" value="Tet_transcr_reg_TetR-rel_C_sf"/>
</dbReference>
<keyword evidence="1" id="KW-0805">Transcription regulation</keyword>
<feature type="DNA-binding region" description="H-T-H motif" evidence="4">
    <location>
        <begin position="38"/>
        <end position="57"/>
    </location>
</feature>
<sequence>MTTAPEMSARQLGKQRKRDAIRSAAAELMHVKSFDDITMREIAQLAGVGEATLFRYVPNKHDLLHVVFGDELDAVLDRIDEQDAALSAAQGDALTGTHFVERIRAIYLERSAFYRRNPENASRYLREGFSLSPLSARNVAQGDRTISMTRSIVEDGQQRGLLDRRAEAQHVGTNCHAIYMHEIDRTPVRGFDPDRIWERLGPRLDAQLRPLVLLPRD</sequence>
<dbReference type="InterPro" id="IPR023772">
    <property type="entry name" value="DNA-bd_HTH_TetR-type_CS"/>
</dbReference>
<evidence type="ECO:0000259" key="5">
    <source>
        <dbReference type="PROSITE" id="PS50977"/>
    </source>
</evidence>